<dbReference type="EMBL" id="BNCD01000018">
    <property type="protein sequence ID" value="GHH85390.1"/>
    <property type="molecule type" value="Genomic_DNA"/>
</dbReference>
<dbReference type="Proteomes" id="UP000603708">
    <property type="component" value="Unassembled WGS sequence"/>
</dbReference>
<feature type="region of interest" description="Disordered" evidence="1">
    <location>
        <begin position="154"/>
        <end position="177"/>
    </location>
</feature>
<evidence type="ECO:0008006" key="5">
    <source>
        <dbReference type="Google" id="ProtNLM"/>
    </source>
</evidence>
<evidence type="ECO:0000256" key="2">
    <source>
        <dbReference type="SAM" id="SignalP"/>
    </source>
</evidence>
<evidence type="ECO:0000313" key="4">
    <source>
        <dbReference type="Proteomes" id="UP000603708"/>
    </source>
</evidence>
<organism evidence="3 4">
    <name type="scientific">Streptomyces sulfonofaciens</name>
    <dbReference type="NCBI Taxonomy" id="68272"/>
    <lineage>
        <taxon>Bacteria</taxon>
        <taxon>Bacillati</taxon>
        <taxon>Actinomycetota</taxon>
        <taxon>Actinomycetes</taxon>
        <taxon>Kitasatosporales</taxon>
        <taxon>Streptomycetaceae</taxon>
        <taxon>Streptomyces</taxon>
    </lineage>
</organism>
<reference evidence="3" key="1">
    <citation type="journal article" date="2014" name="Int. J. Syst. Evol. Microbiol.">
        <title>Complete genome sequence of Corynebacterium casei LMG S-19264T (=DSM 44701T), isolated from a smear-ripened cheese.</title>
        <authorList>
            <consortium name="US DOE Joint Genome Institute (JGI-PGF)"/>
            <person name="Walter F."/>
            <person name="Albersmeier A."/>
            <person name="Kalinowski J."/>
            <person name="Ruckert C."/>
        </authorList>
    </citation>
    <scope>NUCLEOTIDE SEQUENCE</scope>
    <source>
        <strain evidence="3">JCM 5069</strain>
    </source>
</reference>
<feature type="compositionally biased region" description="Basic and acidic residues" evidence="1">
    <location>
        <begin position="154"/>
        <end position="166"/>
    </location>
</feature>
<gene>
    <name evidence="3" type="ORF">GCM10018793_53260</name>
</gene>
<name>A0A919L5B8_9ACTN</name>
<dbReference type="AlphaFoldDB" id="A0A919L5B8"/>
<comment type="caution">
    <text evidence="3">The sequence shown here is derived from an EMBL/GenBank/DDBJ whole genome shotgun (WGS) entry which is preliminary data.</text>
</comment>
<reference evidence="3" key="2">
    <citation type="submission" date="2020-09" db="EMBL/GenBank/DDBJ databases">
        <authorList>
            <person name="Sun Q."/>
            <person name="Ohkuma M."/>
        </authorList>
    </citation>
    <scope>NUCLEOTIDE SEQUENCE</scope>
    <source>
        <strain evidence="3">JCM 5069</strain>
    </source>
</reference>
<keyword evidence="2" id="KW-0732">Signal</keyword>
<feature type="region of interest" description="Disordered" evidence="1">
    <location>
        <begin position="36"/>
        <end position="80"/>
    </location>
</feature>
<accession>A0A919L5B8</accession>
<feature type="signal peptide" evidence="2">
    <location>
        <begin position="1"/>
        <end position="21"/>
    </location>
</feature>
<evidence type="ECO:0000256" key="1">
    <source>
        <dbReference type="SAM" id="MobiDB-lite"/>
    </source>
</evidence>
<keyword evidence="4" id="KW-1185">Reference proteome</keyword>
<proteinExistence type="predicted"/>
<dbReference type="RefSeq" id="WP_229924957.1">
    <property type="nucleotide sequence ID" value="NZ_BNCD01000018.1"/>
</dbReference>
<feature type="compositionally biased region" description="Low complexity" evidence="1">
    <location>
        <begin position="45"/>
        <end position="61"/>
    </location>
</feature>
<evidence type="ECO:0000313" key="3">
    <source>
        <dbReference type="EMBL" id="GHH85390.1"/>
    </source>
</evidence>
<feature type="compositionally biased region" description="Gly residues" evidence="1">
    <location>
        <begin position="62"/>
        <end position="77"/>
    </location>
</feature>
<feature type="chain" id="PRO_5039026945" description="Lipoprotein" evidence="2">
    <location>
        <begin position="22"/>
        <end position="177"/>
    </location>
</feature>
<protein>
    <recommendedName>
        <fullName evidence="5">Lipoprotein</fullName>
    </recommendedName>
</protein>
<sequence length="177" mass="16910">MTSASLLARVRIGAVVGGLAAALVLTGCGSGDGKGGDAAGGGGAASTPASTPTGTPSAAPSGGTGDSGGSGARGGTLEGSWLATTDGKTVALVITGGKAGLFDSGGNTCSGTAGDRTGMRMIALKCTDGNDDRGHGMVGSVTDTTLKVKWEGFGEETYTRSEDGRLPKGLPTNGLAS</sequence>